<keyword evidence="1" id="KW-1133">Transmembrane helix</keyword>
<keyword evidence="1" id="KW-0472">Membrane</keyword>
<keyword evidence="3" id="KW-1185">Reference proteome</keyword>
<sequence>MMEPPDVHVIYGLRFILWCFSLLSGLNINFVKSSLIPINVGDDNLREMANILGCRIEHMPCRYLGLPLMTRKLSYRDWQPVINRIERRSEGCQGRLLSQGDKLVLLQAMFFLSIFRAPKGVLARMETIRRCFFWQGASMAGKTPCLVRWGEICKSKKKGGLGVLNLDMMNRALMSKWCWKWVCNPEAKWMRTF</sequence>
<gene>
    <name evidence="2" type="ORF">QJS10_CPA09g01415</name>
</gene>
<dbReference type="PANTHER" id="PTHR33116:SF78">
    <property type="entry name" value="OS12G0587133 PROTEIN"/>
    <property type="match status" value="1"/>
</dbReference>
<dbReference type="AlphaFoldDB" id="A0AAV9E654"/>
<evidence type="ECO:0000313" key="2">
    <source>
        <dbReference type="EMBL" id="KAK1308794.1"/>
    </source>
</evidence>
<keyword evidence="1" id="KW-0812">Transmembrane</keyword>
<evidence type="ECO:0000313" key="3">
    <source>
        <dbReference type="Proteomes" id="UP001180020"/>
    </source>
</evidence>
<reference evidence="2" key="1">
    <citation type="journal article" date="2023" name="Nat. Commun.">
        <title>Diploid and tetraploid genomes of Acorus and the evolution of monocots.</title>
        <authorList>
            <person name="Ma L."/>
            <person name="Liu K.W."/>
            <person name="Li Z."/>
            <person name="Hsiao Y.Y."/>
            <person name="Qi Y."/>
            <person name="Fu T."/>
            <person name="Tang G.D."/>
            <person name="Zhang D."/>
            <person name="Sun W.H."/>
            <person name="Liu D.K."/>
            <person name="Li Y."/>
            <person name="Chen G.Z."/>
            <person name="Liu X.D."/>
            <person name="Liao X.Y."/>
            <person name="Jiang Y.T."/>
            <person name="Yu X."/>
            <person name="Hao Y."/>
            <person name="Huang J."/>
            <person name="Zhao X.W."/>
            <person name="Ke S."/>
            <person name="Chen Y.Y."/>
            <person name="Wu W.L."/>
            <person name="Hsu J.L."/>
            <person name="Lin Y.F."/>
            <person name="Huang M.D."/>
            <person name="Li C.Y."/>
            <person name="Huang L."/>
            <person name="Wang Z.W."/>
            <person name="Zhao X."/>
            <person name="Zhong W.Y."/>
            <person name="Peng D.H."/>
            <person name="Ahmad S."/>
            <person name="Lan S."/>
            <person name="Zhang J.S."/>
            <person name="Tsai W.C."/>
            <person name="Van de Peer Y."/>
            <person name="Liu Z.J."/>
        </authorList>
    </citation>
    <scope>NUCLEOTIDE SEQUENCE</scope>
    <source>
        <strain evidence="2">CP</strain>
    </source>
</reference>
<evidence type="ECO:0000256" key="1">
    <source>
        <dbReference type="SAM" id="Phobius"/>
    </source>
</evidence>
<organism evidence="2 3">
    <name type="scientific">Acorus calamus</name>
    <name type="common">Sweet flag</name>
    <dbReference type="NCBI Taxonomy" id="4465"/>
    <lineage>
        <taxon>Eukaryota</taxon>
        <taxon>Viridiplantae</taxon>
        <taxon>Streptophyta</taxon>
        <taxon>Embryophyta</taxon>
        <taxon>Tracheophyta</taxon>
        <taxon>Spermatophyta</taxon>
        <taxon>Magnoliopsida</taxon>
        <taxon>Liliopsida</taxon>
        <taxon>Acoraceae</taxon>
        <taxon>Acorus</taxon>
    </lineage>
</organism>
<name>A0AAV9E654_ACOCL</name>
<dbReference type="Proteomes" id="UP001180020">
    <property type="component" value="Unassembled WGS sequence"/>
</dbReference>
<reference evidence="2" key="2">
    <citation type="submission" date="2023-06" db="EMBL/GenBank/DDBJ databases">
        <authorList>
            <person name="Ma L."/>
            <person name="Liu K.-W."/>
            <person name="Li Z."/>
            <person name="Hsiao Y.-Y."/>
            <person name="Qi Y."/>
            <person name="Fu T."/>
            <person name="Tang G."/>
            <person name="Zhang D."/>
            <person name="Sun W.-H."/>
            <person name="Liu D.-K."/>
            <person name="Li Y."/>
            <person name="Chen G.-Z."/>
            <person name="Liu X.-D."/>
            <person name="Liao X.-Y."/>
            <person name="Jiang Y.-T."/>
            <person name="Yu X."/>
            <person name="Hao Y."/>
            <person name="Huang J."/>
            <person name="Zhao X.-W."/>
            <person name="Ke S."/>
            <person name="Chen Y.-Y."/>
            <person name="Wu W.-L."/>
            <person name="Hsu J.-L."/>
            <person name="Lin Y.-F."/>
            <person name="Huang M.-D."/>
            <person name="Li C.-Y."/>
            <person name="Huang L."/>
            <person name="Wang Z.-W."/>
            <person name="Zhao X."/>
            <person name="Zhong W.-Y."/>
            <person name="Peng D.-H."/>
            <person name="Ahmad S."/>
            <person name="Lan S."/>
            <person name="Zhang J.-S."/>
            <person name="Tsai W.-C."/>
            <person name="Van De Peer Y."/>
            <person name="Liu Z.-J."/>
        </authorList>
    </citation>
    <scope>NUCLEOTIDE SEQUENCE</scope>
    <source>
        <strain evidence="2">CP</strain>
        <tissue evidence="2">Leaves</tissue>
    </source>
</reference>
<dbReference type="PANTHER" id="PTHR33116">
    <property type="entry name" value="REVERSE TRANSCRIPTASE ZINC-BINDING DOMAIN-CONTAINING PROTEIN-RELATED-RELATED"/>
    <property type="match status" value="1"/>
</dbReference>
<feature type="transmembrane region" description="Helical" evidence="1">
    <location>
        <begin position="12"/>
        <end position="31"/>
    </location>
</feature>
<proteinExistence type="predicted"/>
<protein>
    <submittedName>
        <fullName evidence="2">Uncharacterized protein</fullName>
    </submittedName>
</protein>
<dbReference type="EMBL" id="JAUJYO010000009">
    <property type="protein sequence ID" value="KAK1308794.1"/>
    <property type="molecule type" value="Genomic_DNA"/>
</dbReference>
<accession>A0AAV9E654</accession>
<comment type="caution">
    <text evidence="2">The sequence shown here is derived from an EMBL/GenBank/DDBJ whole genome shotgun (WGS) entry which is preliminary data.</text>
</comment>